<accession>A0ABW3VIU1</accession>
<evidence type="ECO:0000313" key="2">
    <source>
        <dbReference type="Proteomes" id="UP001597182"/>
    </source>
</evidence>
<organism evidence="1 2">
    <name type="scientific">Pseudonocardia benzenivorans</name>
    <dbReference type="NCBI Taxonomy" id="228005"/>
    <lineage>
        <taxon>Bacteria</taxon>
        <taxon>Bacillati</taxon>
        <taxon>Actinomycetota</taxon>
        <taxon>Actinomycetes</taxon>
        <taxon>Pseudonocardiales</taxon>
        <taxon>Pseudonocardiaceae</taxon>
        <taxon>Pseudonocardia</taxon>
    </lineage>
</organism>
<evidence type="ECO:0000313" key="1">
    <source>
        <dbReference type="EMBL" id="MFD1234670.1"/>
    </source>
</evidence>
<protein>
    <submittedName>
        <fullName evidence="1">Uncharacterized protein</fullName>
    </submittedName>
</protein>
<name>A0ABW3VIU1_9PSEU</name>
<dbReference type="Proteomes" id="UP001597182">
    <property type="component" value="Unassembled WGS sequence"/>
</dbReference>
<gene>
    <name evidence="1" type="ORF">ACFQ34_15375</name>
</gene>
<reference evidence="2" key="1">
    <citation type="journal article" date="2019" name="Int. J. Syst. Evol. Microbiol.">
        <title>The Global Catalogue of Microorganisms (GCM) 10K type strain sequencing project: providing services to taxonomists for standard genome sequencing and annotation.</title>
        <authorList>
            <consortium name="The Broad Institute Genomics Platform"/>
            <consortium name="The Broad Institute Genome Sequencing Center for Infectious Disease"/>
            <person name="Wu L."/>
            <person name="Ma J."/>
        </authorList>
    </citation>
    <scope>NUCLEOTIDE SEQUENCE [LARGE SCALE GENOMIC DNA]</scope>
    <source>
        <strain evidence="2">CCUG 49018</strain>
    </source>
</reference>
<proteinExistence type="predicted"/>
<sequence>MAGTCPDLVDDAGYAVDEVEIVFHGVCARCRPAAERSGRNRSWARLRR</sequence>
<comment type="caution">
    <text evidence="1">The sequence shown here is derived from an EMBL/GenBank/DDBJ whole genome shotgun (WGS) entry which is preliminary data.</text>
</comment>
<dbReference type="RefSeq" id="WP_158511281.1">
    <property type="nucleotide sequence ID" value="NZ_BAABKS010000085.1"/>
</dbReference>
<keyword evidence="2" id="KW-1185">Reference proteome</keyword>
<dbReference type="EMBL" id="JBHTMB010000137">
    <property type="protein sequence ID" value="MFD1234670.1"/>
    <property type="molecule type" value="Genomic_DNA"/>
</dbReference>